<proteinExistence type="inferred from homology"/>
<dbReference type="Proteomes" id="UP000001877">
    <property type="component" value="Chromosome"/>
</dbReference>
<keyword evidence="3 4" id="KW-0732">Signal</keyword>
<dbReference type="Pfam" id="PF01547">
    <property type="entry name" value="SBP_bac_1"/>
    <property type="match status" value="1"/>
</dbReference>
<evidence type="ECO:0000256" key="3">
    <source>
        <dbReference type="ARBA" id="ARBA00022729"/>
    </source>
</evidence>
<dbReference type="PANTHER" id="PTHR30061">
    <property type="entry name" value="MALTOSE-BINDING PERIPLASMIC PROTEIN"/>
    <property type="match status" value="1"/>
</dbReference>
<dbReference type="InterPro" id="IPR006059">
    <property type="entry name" value="SBP"/>
</dbReference>
<evidence type="ECO:0000256" key="4">
    <source>
        <dbReference type="SAM" id="SignalP"/>
    </source>
</evidence>
<feature type="chain" id="PRO_5039637770" evidence="4">
    <location>
        <begin position="22"/>
        <end position="416"/>
    </location>
</feature>
<reference evidence="5 6" key="1">
    <citation type="submission" date="2005-03" db="EMBL/GenBank/DDBJ databases">
        <title>Brevibacillus brevis strain 47, complete genome.</title>
        <authorList>
            <person name="Hosoyama A."/>
            <person name="Yamada R."/>
            <person name="Hongo Y."/>
            <person name="Terui Y."/>
            <person name="Ankai A."/>
            <person name="Masuyama W."/>
            <person name="Sekiguchi M."/>
            <person name="Takeda T."/>
            <person name="Asano K."/>
            <person name="Ohji S."/>
            <person name="Ichikawa N."/>
            <person name="Narita S."/>
            <person name="Aoki N."/>
            <person name="Miura H."/>
            <person name="Matsushita S."/>
            <person name="Sekigawa T."/>
            <person name="Yamagata H."/>
            <person name="Yoshikawa H."/>
            <person name="Udaka S."/>
            <person name="Tanikawa S."/>
            <person name="Fujita N."/>
        </authorList>
    </citation>
    <scope>NUCLEOTIDE SEQUENCE [LARGE SCALE GENOMIC DNA]</scope>
    <source>
        <strain evidence="6">47 / JCM 6285 / NBRC 100599</strain>
    </source>
</reference>
<comment type="similarity">
    <text evidence="1">Belongs to the bacterial solute-binding protein 1 family.</text>
</comment>
<dbReference type="GO" id="GO:0015768">
    <property type="term" value="P:maltose transport"/>
    <property type="evidence" value="ECO:0007669"/>
    <property type="project" value="TreeGrafter"/>
</dbReference>
<keyword evidence="6" id="KW-1185">Reference proteome</keyword>
<organism evidence="5 6">
    <name type="scientific">Brevibacillus brevis (strain 47 / JCM 6285 / NBRC 100599)</name>
    <dbReference type="NCBI Taxonomy" id="358681"/>
    <lineage>
        <taxon>Bacteria</taxon>
        <taxon>Bacillati</taxon>
        <taxon>Bacillota</taxon>
        <taxon>Bacilli</taxon>
        <taxon>Bacillales</taxon>
        <taxon>Paenibacillaceae</taxon>
        <taxon>Brevibacillus</taxon>
    </lineage>
</organism>
<dbReference type="CDD" id="cd13585">
    <property type="entry name" value="PBP2_TMBP_like"/>
    <property type="match status" value="1"/>
</dbReference>
<keyword evidence="2" id="KW-0813">Transport</keyword>
<evidence type="ECO:0000256" key="2">
    <source>
        <dbReference type="ARBA" id="ARBA00022448"/>
    </source>
</evidence>
<dbReference type="STRING" id="358681.BBR47_28130"/>
<evidence type="ECO:0000313" key="5">
    <source>
        <dbReference type="EMBL" id="BAH43790.1"/>
    </source>
</evidence>
<dbReference type="PANTHER" id="PTHR30061:SF50">
    <property type="entry name" value="MALTOSE_MALTODEXTRIN-BINDING PERIPLASMIC PROTEIN"/>
    <property type="match status" value="1"/>
</dbReference>
<gene>
    <name evidence="5" type="ordered locus">BBR47_28130</name>
</gene>
<accession>C0ZDD1</accession>
<feature type="signal peptide" evidence="4">
    <location>
        <begin position="1"/>
        <end position="21"/>
    </location>
</feature>
<dbReference type="SUPFAM" id="SSF53850">
    <property type="entry name" value="Periplasmic binding protein-like II"/>
    <property type="match status" value="1"/>
</dbReference>
<name>C0ZDD1_BREBN</name>
<protein>
    <submittedName>
        <fullName evidence="5">Probable ABC transporter substrate binding protein</fullName>
    </submittedName>
</protein>
<dbReference type="KEGG" id="bbe:BBR47_28130"/>
<dbReference type="eggNOG" id="COG1653">
    <property type="taxonomic scope" value="Bacteria"/>
</dbReference>
<evidence type="ECO:0000313" key="6">
    <source>
        <dbReference type="Proteomes" id="UP000001877"/>
    </source>
</evidence>
<sequence>MKKFVSTIVCVLLLSSIFVSACSNEMASPSSNQVTLRFATWDTGESLKYEQEIAKLFEQKNPHVKVQVESYAEGYDDKIAASFGTKNPPDVMYMWNYPTYYQSLLPMDDLLAKDTAAKSITEDFYENIFNYHKFEGSSYGLPVGFVTRVIYYNKKLFDEAGLPYPTEGWTWDDFRSAAKQLSNPAKKQYGFVLKQKDNSYAFQEFVWSNGGNFISPDGKKLEGFMNSQETKEAISLFSDLIKDGSAIVVESDRYTESFKSGKIAMIENGIWPLEGFKEAGLDFGTVELPAFPGKPVKGVIHSAGVSIAKDTKQLELAWEFVKFFVSTEGAKIRKGDMPALKSVAKETKVAEDPLRKPFYSMLEKGDEVPAFLLHAKWNEIDKNLDYAISSVLLGKDQADHALDKAVKISNQFVETK</sequence>
<dbReference type="Gene3D" id="3.40.190.10">
    <property type="entry name" value="Periplasmic binding protein-like II"/>
    <property type="match status" value="1"/>
</dbReference>
<dbReference type="AlphaFoldDB" id="C0ZDD1"/>
<dbReference type="GO" id="GO:0055052">
    <property type="term" value="C:ATP-binding cassette (ABC) transporter complex, substrate-binding subunit-containing"/>
    <property type="evidence" value="ECO:0007669"/>
    <property type="project" value="TreeGrafter"/>
</dbReference>
<dbReference type="HOGENOM" id="CLU_031285_10_5_9"/>
<dbReference type="EMBL" id="AP008955">
    <property type="protein sequence ID" value="BAH43790.1"/>
    <property type="molecule type" value="Genomic_DNA"/>
</dbReference>
<dbReference type="PROSITE" id="PS51257">
    <property type="entry name" value="PROKAR_LIPOPROTEIN"/>
    <property type="match status" value="1"/>
</dbReference>
<evidence type="ECO:0000256" key="1">
    <source>
        <dbReference type="ARBA" id="ARBA00008520"/>
    </source>
</evidence>
<dbReference type="RefSeq" id="WP_015891110.1">
    <property type="nucleotide sequence ID" value="NC_012491.1"/>
</dbReference>
<dbReference type="GO" id="GO:1901982">
    <property type="term" value="F:maltose binding"/>
    <property type="evidence" value="ECO:0007669"/>
    <property type="project" value="TreeGrafter"/>
</dbReference>
<dbReference type="GO" id="GO:0042956">
    <property type="term" value="P:maltodextrin transmembrane transport"/>
    <property type="evidence" value="ECO:0007669"/>
    <property type="project" value="TreeGrafter"/>
</dbReference>